<organism evidence="2 3">
    <name type="scientific">Chrysochromulina tobinii</name>
    <dbReference type="NCBI Taxonomy" id="1460289"/>
    <lineage>
        <taxon>Eukaryota</taxon>
        <taxon>Haptista</taxon>
        <taxon>Haptophyta</taxon>
        <taxon>Prymnesiophyceae</taxon>
        <taxon>Prymnesiales</taxon>
        <taxon>Chrysochromulinaceae</taxon>
        <taxon>Chrysochromulina</taxon>
    </lineage>
</organism>
<proteinExistence type="predicted"/>
<reference evidence="3" key="1">
    <citation type="journal article" date="2015" name="PLoS Genet.">
        <title>Genome Sequence and Transcriptome Analyses of Chrysochromulina tobin: Metabolic Tools for Enhanced Algal Fitness in the Prominent Order Prymnesiales (Haptophyceae).</title>
        <authorList>
            <person name="Hovde B.T."/>
            <person name="Deodato C.R."/>
            <person name="Hunsperger H.M."/>
            <person name="Ryken S.A."/>
            <person name="Yost W."/>
            <person name="Jha R.K."/>
            <person name="Patterson J."/>
            <person name="Monnat R.J. Jr."/>
            <person name="Barlow S.B."/>
            <person name="Starkenburg S.R."/>
            <person name="Cattolico R.A."/>
        </authorList>
    </citation>
    <scope>NUCLEOTIDE SEQUENCE</scope>
    <source>
        <strain evidence="3">CCMP291</strain>
    </source>
</reference>
<feature type="region of interest" description="Disordered" evidence="1">
    <location>
        <begin position="1"/>
        <end position="41"/>
    </location>
</feature>
<keyword evidence="3" id="KW-1185">Reference proteome</keyword>
<name>A0A0M0JFK0_9EUKA</name>
<gene>
    <name evidence="2" type="ORF">Ctob_002688</name>
</gene>
<accession>A0A0M0JFK0</accession>
<dbReference type="AlphaFoldDB" id="A0A0M0JFK0"/>
<dbReference type="EMBL" id="JWZX01003002">
    <property type="protein sequence ID" value="KOO25230.1"/>
    <property type="molecule type" value="Genomic_DNA"/>
</dbReference>
<evidence type="ECO:0000313" key="2">
    <source>
        <dbReference type="EMBL" id="KOO25230.1"/>
    </source>
</evidence>
<evidence type="ECO:0000256" key="1">
    <source>
        <dbReference type="SAM" id="MobiDB-lite"/>
    </source>
</evidence>
<evidence type="ECO:0000313" key="3">
    <source>
        <dbReference type="Proteomes" id="UP000037460"/>
    </source>
</evidence>
<comment type="caution">
    <text evidence="2">The sequence shown here is derived from an EMBL/GenBank/DDBJ whole genome shotgun (WGS) entry which is preliminary data.</text>
</comment>
<dbReference type="Proteomes" id="UP000037460">
    <property type="component" value="Unassembled WGS sequence"/>
</dbReference>
<feature type="non-terminal residue" evidence="2">
    <location>
        <position position="41"/>
    </location>
</feature>
<sequence>MGGGGGKRGPQSAHAQSESLVQVAIGAAAGMRGPQSAQSEP</sequence>
<protein>
    <submittedName>
        <fullName evidence="2">Uncharacterized protein</fullName>
    </submittedName>
</protein>